<protein>
    <submittedName>
        <fullName evidence="2">ACL020Wp</fullName>
    </submittedName>
</protein>
<dbReference type="GO" id="GO:0017025">
    <property type="term" value="F:TBP-class protein binding"/>
    <property type="evidence" value="ECO:0000318"/>
    <property type="project" value="GO_Central"/>
</dbReference>
<gene>
    <name evidence="2" type="ORF">AGOS_ACL020W</name>
</gene>
<evidence type="ECO:0000256" key="1">
    <source>
        <dbReference type="SAM" id="MobiDB-lite"/>
    </source>
</evidence>
<dbReference type="FunCoup" id="Q75CC9">
    <property type="interactions" value="90"/>
</dbReference>
<reference evidence="3" key="2">
    <citation type="journal article" date="2013" name="G3 (Bethesda)">
        <title>Genomes of Ashbya fungi isolated from insects reveal four mating-type loci, numerous translocations, lack of transposons, and distinct gene duplications.</title>
        <authorList>
            <person name="Dietrich F.S."/>
            <person name="Voegeli S."/>
            <person name="Kuo S."/>
            <person name="Philippsen P."/>
        </authorList>
    </citation>
    <scope>GENOME REANNOTATION</scope>
    <source>
        <strain evidence="3">ATCC 10895 / CBS 109.51 / FGSC 9923 / NRRL Y-1056</strain>
    </source>
</reference>
<dbReference type="GO" id="GO:0042790">
    <property type="term" value="P:nucleolar large rRNA transcription by RNA polymerase I"/>
    <property type="evidence" value="ECO:0000318"/>
    <property type="project" value="GO_Central"/>
</dbReference>
<dbReference type="GO" id="GO:0001181">
    <property type="term" value="F:RNA polymerase I general transcription initiation factor activity"/>
    <property type="evidence" value="ECO:0007669"/>
    <property type="project" value="InterPro"/>
</dbReference>
<dbReference type="eggNOG" id="ENOG502R1IK">
    <property type="taxonomic scope" value="Eukaryota"/>
</dbReference>
<dbReference type="OrthoDB" id="2159786at2759"/>
<dbReference type="GeneID" id="4619509"/>
<dbReference type="GO" id="GO:0001164">
    <property type="term" value="F:RNA polymerase I core promoter sequence-specific DNA binding"/>
    <property type="evidence" value="ECO:0000318"/>
    <property type="project" value="GO_Central"/>
</dbReference>
<reference evidence="2 3" key="1">
    <citation type="journal article" date="2004" name="Science">
        <title>The Ashbya gossypii genome as a tool for mapping the ancient Saccharomyces cerevisiae genome.</title>
        <authorList>
            <person name="Dietrich F.S."/>
            <person name="Voegeli S."/>
            <person name="Brachat S."/>
            <person name="Lerch A."/>
            <person name="Gates K."/>
            <person name="Steiner S."/>
            <person name="Mohr C."/>
            <person name="Pohlmann R."/>
            <person name="Luedi P."/>
            <person name="Choi S."/>
            <person name="Wing R.A."/>
            <person name="Flavier A."/>
            <person name="Gaffney T.D."/>
            <person name="Philippsen P."/>
        </authorList>
    </citation>
    <scope>NUCLEOTIDE SEQUENCE [LARGE SCALE GENOMIC DNA]</scope>
    <source>
        <strain evidence="3">ATCC 10895 / CBS 109.51 / FGSC 9923 / NRRL Y-1056</strain>
    </source>
</reference>
<accession>Q75CC9</accession>
<name>Q75CC9_EREGS</name>
<dbReference type="HOGENOM" id="CLU_034126_0_0_1"/>
<organism evidence="2 3">
    <name type="scientific">Eremothecium gossypii (strain ATCC 10895 / CBS 109.51 / FGSC 9923 / NRRL Y-1056)</name>
    <name type="common">Yeast</name>
    <name type="synonym">Ashbya gossypii</name>
    <dbReference type="NCBI Taxonomy" id="284811"/>
    <lineage>
        <taxon>Eukaryota</taxon>
        <taxon>Fungi</taxon>
        <taxon>Dikarya</taxon>
        <taxon>Ascomycota</taxon>
        <taxon>Saccharomycotina</taxon>
        <taxon>Saccharomycetes</taxon>
        <taxon>Saccharomycetales</taxon>
        <taxon>Saccharomycetaceae</taxon>
        <taxon>Eremothecium</taxon>
    </lineage>
</organism>
<dbReference type="PANTHER" id="PTHR28244:SF1">
    <property type="entry name" value="RNA POLYMERASE I-SPECIFIC TRANSCRIPTION INITIATION FACTOR RRN11"/>
    <property type="match status" value="1"/>
</dbReference>
<feature type="compositionally biased region" description="Basic and acidic residues" evidence="1">
    <location>
        <begin position="455"/>
        <end position="469"/>
    </location>
</feature>
<keyword evidence="3" id="KW-1185">Reference proteome</keyword>
<dbReference type="InterPro" id="IPR007224">
    <property type="entry name" value="TIF_Rrn11"/>
</dbReference>
<evidence type="ECO:0000313" key="3">
    <source>
        <dbReference type="Proteomes" id="UP000000591"/>
    </source>
</evidence>
<feature type="region of interest" description="Disordered" evidence="1">
    <location>
        <begin position="428"/>
        <end position="494"/>
    </location>
</feature>
<dbReference type="OMA" id="EVWFIYA"/>
<dbReference type="STRING" id="284811.Q75CC9"/>
<dbReference type="InterPro" id="IPR016850">
    <property type="entry name" value="TIF_Rrn11_budding_yeast"/>
</dbReference>
<dbReference type="Pfam" id="PF04090">
    <property type="entry name" value="Rrn11"/>
    <property type="match status" value="1"/>
</dbReference>
<sequence length="494" mass="56913">MFESPIVSYSKRSKQQRALKYKYVSCVRRKYEQLNGLSDSDKQAHIDSACFPTPDNSAAEASDGDALEGDVDTAARRLKRKRLRLQSILGHATLDAEEGDLGSEEEDDLNGGSTAKDYEKQFFARYYKPEYTYELWATSPKNRVPIRRKMLSYQAFKQIENYSNQRMKATLSLSTKKAAAYHEVMRLGYETCPKEEVTNYQKLHLNHLVGLLYSNIISENWGTAYRCFALLIRMKSVDLRSIWNLGSHILSHLNFDMHEKFLEWMGTVFTSHSVFSQNKVNLIDPVFRSGSRAHTPNFMLAWLWLVLRGATADEVLDSTRSMAWLLEKVSELVLRPPYMDDAEIWFLYAMCYFIQADKLSAQLASHEGIKLHGSKLDIAKTQVTQYICSVKNCLESCREKGNFTYPERIIQEQLLEFERRLYAGTHKEQTDGNSFDTYESDTGEQNDNPTMVSETDFHDPNFRNFKPDVAEDDDTAFGELPTRFEVDSDYDSSE</sequence>
<dbReference type="EMBL" id="AE016816">
    <property type="protein sequence ID" value="AAS51208.2"/>
    <property type="molecule type" value="Genomic_DNA"/>
</dbReference>
<dbReference type="PIRSF" id="PIRSF027133">
    <property type="entry name" value="Rrn11"/>
    <property type="match status" value="1"/>
</dbReference>
<dbReference type="PANTHER" id="PTHR28244">
    <property type="entry name" value="RNA POLYMERASE I-SPECIFIC TRANSCRIPTION INITIATION FACTOR RRN11"/>
    <property type="match status" value="1"/>
</dbReference>
<dbReference type="KEGG" id="ago:AGOS_ACL020W"/>
<dbReference type="InParanoid" id="Q75CC9"/>
<dbReference type="GO" id="GO:0070860">
    <property type="term" value="C:RNA polymerase I core factor complex"/>
    <property type="evidence" value="ECO:0000318"/>
    <property type="project" value="GO_Central"/>
</dbReference>
<dbReference type="InterPro" id="IPR053029">
    <property type="entry name" value="RNA_pol_I-specific_init_factor"/>
</dbReference>
<dbReference type="AlphaFoldDB" id="Q75CC9"/>
<proteinExistence type="predicted"/>
<evidence type="ECO:0000313" key="2">
    <source>
        <dbReference type="EMBL" id="AAS51208.2"/>
    </source>
</evidence>
<dbReference type="RefSeq" id="NP_983384.2">
    <property type="nucleotide sequence ID" value="NM_208737.2"/>
</dbReference>
<dbReference type="Proteomes" id="UP000000591">
    <property type="component" value="Chromosome III"/>
</dbReference>